<feature type="binding site" evidence="6">
    <location>
        <position position="133"/>
    </location>
    <ligand>
        <name>Fe cation</name>
        <dbReference type="ChEBI" id="CHEBI:24875"/>
    </ligand>
</feature>
<feature type="active site" evidence="6">
    <location>
        <position position="134"/>
    </location>
</feature>
<keyword evidence="8" id="KW-1185">Reference proteome</keyword>
<dbReference type="Pfam" id="PF01327">
    <property type="entry name" value="Pep_deformylase"/>
    <property type="match status" value="1"/>
</dbReference>
<dbReference type="NCBIfam" id="TIGR00079">
    <property type="entry name" value="pept_deformyl"/>
    <property type="match status" value="1"/>
</dbReference>
<comment type="cofactor">
    <cofactor evidence="6">
        <name>Fe(2+)</name>
        <dbReference type="ChEBI" id="CHEBI:29033"/>
    </cofactor>
    <text evidence="6">Binds 1 Fe(2+) ion.</text>
</comment>
<gene>
    <name evidence="6 7" type="primary">def</name>
    <name evidence="7" type="ORF">ACFFHT_01335</name>
</gene>
<dbReference type="PIRSF" id="PIRSF004749">
    <property type="entry name" value="Pep_def"/>
    <property type="match status" value="1"/>
</dbReference>
<dbReference type="Gene3D" id="3.90.45.10">
    <property type="entry name" value="Peptide deformylase"/>
    <property type="match status" value="1"/>
</dbReference>
<dbReference type="Proteomes" id="UP001589769">
    <property type="component" value="Unassembled WGS sequence"/>
</dbReference>
<accession>A0ABV6HTL6</accession>
<sequence>MAILEVLCFPDERLRTIAKPVETVDDEIREFIDNMFETMYQQEGIGLAATQVNRHQRIITIDLESDKTNQLVLINPEIIESCGEAGIEEGCLSVPGFRGLVPRKEKVTVTALNRQGEKFTLEADGLLAICIQHEIDHLNGKVFVDYLSPLKRNRIKEKLEKYKKQVERANKNN</sequence>
<dbReference type="PRINTS" id="PR01576">
    <property type="entry name" value="PDEFORMYLASE"/>
</dbReference>
<name>A0ABV6HTL6_9PAST</name>
<dbReference type="InterPro" id="IPR036821">
    <property type="entry name" value="Peptide_deformylase_sf"/>
</dbReference>
<keyword evidence="5 6" id="KW-0408">Iron</keyword>
<comment type="caution">
    <text evidence="7">The sequence shown here is derived from an EMBL/GenBank/DDBJ whole genome shotgun (WGS) entry which is preliminary data.</text>
</comment>
<dbReference type="EC" id="3.5.1.88" evidence="6"/>
<comment type="function">
    <text evidence="6">Removes the formyl group from the N-terminal Met of newly synthesized proteins. Requires at least a dipeptide for an efficient rate of reaction. N-terminal L-methionine is a prerequisite for activity but the enzyme has broad specificity at other positions.</text>
</comment>
<evidence type="ECO:0000256" key="1">
    <source>
        <dbReference type="ARBA" id="ARBA00010759"/>
    </source>
</evidence>
<dbReference type="HAMAP" id="MF_00163">
    <property type="entry name" value="Pep_deformylase"/>
    <property type="match status" value="1"/>
</dbReference>
<proteinExistence type="inferred from homology"/>
<dbReference type="GO" id="GO:0042586">
    <property type="term" value="F:peptide deformylase activity"/>
    <property type="evidence" value="ECO:0007669"/>
    <property type="project" value="UniProtKB-EC"/>
</dbReference>
<dbReference type="NCBIfam" id="NF001159">
    <property type="entry name" value="PRK00150.1-3"/>
    <property type="match status" value="1"/>
</dbReference>
<dbReference type="PANTHER" id="PTHR10458:SF21">
    <property type="entry name" value="PEPTIDE DEFORMYLASE"/>
    <property type="match status" value="1"/>
</dbReference>
<protein>
    <recommendedName>
        <fullName evidence="6">Peptide deformylase</fullName>
        <shortName evidence="6">PDF</shortName>
        <ecNumber evidence="6">3.5.1.88</ecNumber>
    </recommendedName>
    <alternativeName>
        <fullName evidence="6">Polypeptide deformylase</fullName>
    </alternativeName>
</protein>
<evidence type="ECO:0000256" key="5">
    <source>
        <dbReference type="ARBA" id="ARBA00023004"/>
    </source>
</evidence>
<evidence type="ECO:0000256" key="6">
    <source>
        <dbReference type="HAMAP-Rule" id="MF_00163"/>
    </source>
</evidence>
<comment type="catalytic activity">
    <reaction evidence="6">
        <text>N-terminal N-formyl-L-methionyl-[peptide] + H2O = N-terminal L-methionyl-[peptide] + formate</text>
        <dbReference type="Rhea" id="RHEA:24420"/>
        <dbReference type="Rhea" id="RHEA-COMP:10639"/>
        <dbReference type="Rhea" id="RHEA-COMP:10640"/>
        <dbReference type="ChEBI" id="CHEBI:15377"/>
        <dbReference type="ChEBI" id="CHEBI:15740"/>
        <dbReference type="ChEBI" id="CHEBI:49298"/>
        <dbReference type="ChEBI" id="CHEBI:64731"/>
        <dbReference type="EC" id="3.5.1.88"/>
    </reaction>
</comment>
<evidence type="ECO:0000313" key="8">
    <source>
        <dbReference type="Proteomes" id="UP001589769"/>
    </source>
</evidence>
<dbReference type="CDD" id="cd00487">
    <property type="entry name" value="Pep_deformylase"/>
    <property type="match status" value="1"/>
</dbReference>
<keyword evidence="4 6" id="KW-0648">Protein biosynthesis</keyword>
<keyword evidence="2 6" id="KW-0479">Metal-binding</keyword>
<evidence type="ECO:0000256" key="2">
    <source>
        <dbReference type="ARBA" id="ARBA00022723"/>
    </source>
</evidence>
<dbReference type="PANTHER" id="PTHR10458">
    <property type="entry name" value="PEPTIDE DEFORMYLASE"/>
    <property type="match status" value="1"/>
</dbReference>
<comment type="similarity">
    <text evidence="1 6">Belongs to the polypeptide deformylase family.</text>
</comment>
<evidence type="ECO:0000256" key="4">
    <source>
        <dbReference type="ARBA" id="ARBA00022917"/>
    </source>
</evidence>
<dbReference type="SUPFAM" id="SSF56420">
    <property type="entry name" value="Peptide deformylase"/>
    <property type="match status" value="1"/>
</dbReference>
<dbReference type="RefSeq" id="WP_382372738.1">
    <property type="nucleotide sequence ID" value="NZ_JBHLWA010000004.1"/>
</dbReference>
<keyword evidence="3 6" id="KW-0378">Hydrolase</keyword>
<organism evidence="7 8">
    <name type="scientific">Gallibacterium melopsittaci</name>
    <dbReference type="NCBI Taxonomy" id="516063"/>
    <lineage>
        <taxon>Bacteria</taxon>
        <taxon>Pseudomonadati</taxon>
        <taxon>Pseudomonadota</taxon>
        <taxon>Gammaproteobacteria</taxon>
        <taxon>Pasteurellales</taxon>
        <taxon>Pasteurellaceae</taxon>
        <taxon>Gallibacterium</taxon>
    </lineage>
</organism>
<reference evidence="7 8" key="1">
    <citation type="submission" date="2024-09" db="EMBL/GenBank/DDBJ databases">
        <authorList>
            <person name="Sun Q."/>
            <person name="Mori K."/>
        </authorList>
    </citation>
    <scope>NUCLEOTIDE SEQUENCE [LARGE SCALE GENOMIC DNA]</scope>
    <source>
        <strain evidence="7 8">CCM 7538</strain>
    </source>
</reference>
<dbReference type="EMBL" id="JBHLWA010000004">
    <property type="protein sequence ID" value="MFC0322219.1"/>
    <property type="molecule type" value="Genomic_DNA"/>
</dbReference>
<feature type="binding site" evidence="6">
    <location>
        <position position="91"/>
    </location>
    <ligand>
        <name>Fe cation</name>
        <dbReference type="ChEBI" id="CHEBI:24875"/>
    </ligand>
</feature>
<evidence type="ECO:0000313" key="7">
    <source>
        <dbReference type="EMBL" id="MFC0322219.1"/>
    </source>
</evidence>
<evidence type="ECO:0000256" key="3">
    <source>
        <dbReference type="ARBA" id="ARBA00022801"/>
    </source>
</evidence>
<feature type="binding site" evidence="6">
    <location>
        <position position="137"/>
    </location>
    <ligand>
        <name>Fe cation</name>
        <dbReference type="ChEBI" id="CHEBI:24875"/>
    </ligand>
</feature>
<dbReference type="InterPro" id="IPR023635">
    <property type="entry name" value="Peptide_deformylase"/>
</dbReference>